<gene>
    <name evidence="5" type="ORF">EgrG_000551900</name>
</gene>
<dbReference type="FunFam" id="1.10.287.660:FF:000001">
    <property type="entry name" value="pre-mRNA-splicing factor ISY1 homolog"/>
    <property type="match status" value="1"/>
</dbReference>
<proteinExistence type="inferred from homology"/>
<dbReference type="Proteomes" id="UP000492820">
    <property type="component" value="Unassembled WGS sequence"/>
</dbReference>
<sequence>MYFRRQVVHEISRKIAQIQNPSLGEYKLRDLNDEINKLIREKDRWDVRIKELGGPDYREDGPKLLEKDGKEVPGNRGYRYFGAARDLPGVRELFEDQPQPIPRKTRGELMKSVDISYYGNCDEDDGVILPVETAYEEKLMAKKAEVWRRRHADEVAGRKAAYYKTPEQLAEEAEVDEDNPDDKDIYDTGDNPADTELLKLYATAERDSEAKRLLESEGTVHASLAMALSSTDVDAIEAERELTLDELLAKTGARPPGHLKRAFVAHASIPSQKEVEEALVEKRKRELLEQYMTPEFIESIQDTGKLLGVDKTKSDEVEVEAEEKEEEEEEGENAATVTMTENEGHAVQDVCENIKLHVRIGFEHQRRQERQGDKQENRGTVLTNQVTHQSGGTTLPHSAIITSSVNAQLLLQLLVAKYALSGQHYLQNWQSRHQHFVHLQFLILELKF</sequence>
<evidence type="ECO:0000256" key="4">
    <source>
        <dbReference type="SAM" id="MobiDB-lite"/>
    </source>
</evidence>
<accession>A0A068WU10</accession>
<dbReference type="Gene3D" id="1.10.287.660">
    <property type="entry name" value="Helix hairpin bin"/>
    <property type="match status" value="1"/>
</dbReference>
<reference evidence="7" key="3">
    <citation type="submission" date="2020-10" db="UniProtKB">
        <authorList>
            <consortium name="WormBaseParasite"/>
        </authorList>
    </citation>
    <scope>IDENTIFICATION</scope>
</reference>
<dbReference type="GO" id="GO:0000350">
    <property type="term" value="P:generation of catalytic spliceosome for second transesterification step"/>
    <property type="evidence" value="ECO:0007669"/>
    <property type="project" value="InterPro"/>
</dbReference>
<dbReference type="InterPro" id="IPR029012">
    <property type="entry name" value="Helix_hairpin_bin_sf"/>
</dbReference>
<evidence type="ECO:0000313" key="6">
    <source>
        <dbReference type="Proteomes" id="UP000492820"/>
    </source>
</evidence>
<dbReference type="PANTHER" id="PTHR13021">
    <property type="entry name" value="PRE-MRNA-SPLICING FACTOR ISY1"/>
    <property type="match status" value="1"/>
</dbReference>
<feature type="compositionally biased region" description="Basic and acidic residues" evidence="4">
    <location>
        <begin position="365"/>
        <end position="377"/>
    </location>
</feature>
<dbReference type="WBParaSite" id="EgrG_000551900">
    <property type="protein sequence ID" value="EgrG_000551900"/>
    <property type="gene ID" value="EgrG_000551900"/>
</dbReference>
<comment type="subcellular location">
    <subcellularLocation>
        <location evidence="1">Nucleus</location>
    </subcellularLocation>
</comment>
<feature type="region of interest" description="Disordered" evidence="4">
    <location>
        <begin position="166"/>
        <end position="191"/>
    </location>
</feature>
<feature type="compositionally biased region" description="Acidic residues" evidence="4">
    <location>
        <begin position="317"/>
        <end position="332"/>
    </location>
</feature>
<reference evidence="5" key="2">
    <citation type="submission" date="2014-06" db="EMBL/GenBank/DDBJ databases">
        <authorList>
            <person name="Aslett M."/>
        </authorList>
    </citation>
    <scope>NUCLEOTIDE SEQUENCE</scope>
</reference>
<evidence type="ECO:0000256" key="1">
    <source>
        <dbReference type="ARBA" id="ARBA00004123"/>
    </source>
</evidence>
<dbReference type="SUPFAM" id="SSF140102">
    <property type="entry name" value="ISY1 domain-like"/>
    <property type="match status" value="1"/>
</dbReference>
<keyword evidence="3" id="KW-0539">Nucleus</keyword>
<feature type="region of interest" description="Disordered" evidence="4">
    <location>
        <begin position="365"/>
        <end position="392"/>
    </location>
</feature>
<dbReference type="InterPro" id="IPR009360">
    <property type="entry name" value="Isy1"/>
</dbReference>
<dbReference type="AlphaFoldDB" id="A0A068WU10"/>
<dbReference type="OrthoDB" id="1739576at2759"/>
<reference evidence="5 6" key="1">
    <citation type="journal article" date="2013" name="Nature">
        <title>The genomes of four tapeworm species reveal adaptations to parasitism.</title>
        <authorList>
            <person name="Tsai I.J."/>
            <person name="Zarowiecki M."/>
            <person name="Holroyd N."/>
            <person name="Garciarrubio A."/>
            <person name="Sanchez-Flores A."/>
            <person name="Brooks K.L."/>
            <person name="Tracey A."/>
            <person name="Bobes R.J."/>
            <person name="Fragoso G."/>
            <person name="Sciutto E."/>
            <person name="Aslett M."/>
            <person name="Beasley H."/>
            <person name="Bennett H.M."/>
            <person name="Cai J."/>
            <person name="Camicia F."/>
            <person name="Clark R."/>
            <person name="Cucher M."/>
            <person name="De Silva N."/>
            <person name="Day T.A."/>
            <person name="Deplazes P."/>
            <person name="Estrada K."/>
            <person name="Fernandez C."/>
            <person name="Holland P.W."/>
            <person name="Hou J."/>
            <person name="Hu S."/>
            <person name="Huckvale T."/>
            <person name="Hung S.S."/>
            <person name="Kamenetzky L."/>
            <person name="Keane J.A."/>
            <person name="Kiss F."/>
            <person name="Koziol U."/>
            <person name="Lambert O."/>
            <person name="Liu K."/>
            <person name="Luo X."/>
            <person name="Luo Y."/>
            <person name="Macchiaroli N."/>
            <person name="Nichol S."/>
            <person name="Paps J."/>
            <person name="Parkinson J."/>
            <person name="Pouchkina-Stantcheva N."/>
            <person name="Riddiford N."/>
            <person name="Rosenzvit M."/>
            <person name="Salinas G."/>
            <person name="Wasmuth J.D."/>
            <person name="Zamanian M."/>
            <person name="Zheng Y."/>
            <person name="Cai X."/>
            <person name="Soberon X."/>
            <person name="Olson P.D."/>
            <person name="Laclette J.P."/>
            <person name="Brehm K."/>
            <person name="Berriman M."/>
            <person name="Garciarrubio A."/>
            <person name="Bobes R.J."/>
            <person name="Fragoso G."/>
            <person name="Sanchez-Flores A."/>
            <person name="Estrada K."/>
            <person name="Cevallos M.A."/>
            <person name="Morett E."/>
            <person name="Gonzalez V."/>
            <person name="Portillo T."/>
            <person name="Ochoa-Leyva A."/>
            <person name="Jose M.V."/>
            <person name="Sciutto E."/>
            <person name="Landa A."/>
            <person name="Jimenez L."/>
            <person name="Valdes V."/>
            <person name="Carrero J.C."/>
            <person name="Larralde C."/>
            <person name="Morales-Montor J."/>
            <person name="Limon-Lason J."/>
            <person name="Soberon X."/>
            <person name="Laclette J.P."/>
        </authorList>
    </citation>
    <scope>NUCLEOTIDE SEQUENCE [LARGE SCALE GENOMIC DNA]</scope>
</reference>
<evidence type="ECO:0000313" key="7">
    <source>
        <dbReference type="WBParaSite" id="EgrG_000551900"/>
    </source>
</evidence>
<name>A0A068WU10_ECHGR</name>
<evidence type="ECO:0000256" key="2">
    <source>
        <dbReference type="ARBA" id="ARBA00007002"/>
    </source>
</evidence>
<dbReference type="EMBL" id="LK028582">
    <property type="protein sequence ID" value="CDS21115.1"/>
    <property type="molecule type" value="Genomic_DNA"/>
</dbReference>
<dbReference type="Pfam" id="PF06246">
    <property type="entry name" value="Isy1"/>
    <property type="match status" value="1"/>
</dbReference>
<dbReference type="GO" id="GO:0005634">
    <property type="term" value="C:nucleus"/>
    <property type="evidence" value="ECO:0007669"/>
    <property type="project" value="UniProtKB-SubCell"/>
</dbReference>
<feature type="region of interest" description="Disordered" evidence="4">
    <location>
        <begin position="313"/>
        <end position="335"/>
    </location>
</feature>
<feature type="compositionally biased region" description="Polar residues" evidence="4">
    <location>
        <begin position="378"/>
        <end position="392"/>
    </location>
</feature>
<feature type="compositionally biased region" description="Acidic residues" evidence="4">
    <location>
        <begin position="169"/>
        <end position="181"/>
    </location>
</feature>
<protein>
    <submittedName>
        <fullName evidence="5 7">Pre mRNA splicing factor ISY1</fullName>
    </submittedName>
</protein>
<evidence type="ECO:0000313" key="5">
    <source>
        <dbReference type="EMBL" id="CDS21115.1"/>
    </source>
</evidence>
<organism evidence="5">
    <name type="scientific">Echinococcus granulosus</name>
    <name type="common">Hydatid tapeworm</name>
    <dbReference type="NCBI Taxonomy" id="6210"/>
    <lineage>
        <taxon>Eukaryota</taxon>
        <taxon>Metazoa</taxon>
        <taxon>Spiralia</taxon>
        <taxon>Lophotrochozoa</taxon>
        <taxon>Platyhelminthes</taxon>
        <taxon>Cestoda</taxon>
        <taxon>Eucestoda</taxon>
        <taxon>Cyclophyllidea</taxon>
        <taxon>Taeniidae</taxon>
        <taxon>Echinococcus</taxon>
        <taxon>Echinococcus granulosus group</taxon>
    </lineage>
</organism>
<dbReference type="InterPro" id="IPR037200">
    <property type="entry name" value="Isy1_sf"/>
</dbReference>
<evidence type="ECO:0000256" key="3">
    <source>
        <dbReference type="ARBA" id="ARBA00023242"/>
    </source>
</evidence>
<comment type="similarity">
    <text evidence="2">Belongs to the ISY1 family.</text>
</comment>